<evidence type="ECO:0000256" key="4">
    <source>
        <dbReference type="ARBA" id="ARBA00022737"/>
    </source>
</evidence>
<dbReference type="InterPro" id="IPR002048">
    <property type="entry name" value="EF_hand_dom"/>
</dbReference>
<dbReference type="AlphaFoldDB" id="A0A210QCB4"/>
<evidence type="ECO:0000256" key="2">
    <source>
        <dbReference type="ARBA" id="ARBA00022707"/>
    </source>
</evidence>
<comment type="caution">
    <text evidence="8">The sequence shown here is derived from an EMBL/GenBank/DDBJ whole genome shotgun (WGS) entry which is preliminary data.</text>
</comment>
<dbReference type="PROSITE" id="PS50222">
    <property type="entry name" value="EF_HAND_2"/>
    <property type="match status" value="3"/>
</dbReference>
<dbReference type="InterPro" id="IPR028846">
    <property type="entry name" value="Recoverin"/>
</dbReference>
<evidence type="ECO:0000259" key="7">
    <source>
        <dbReference type="PROSITE" id="PS50222"/>
    </source>
</evidence>
<keyword evidence="4" id="KW-0677">Repeat</keyword>
<feature type="domain" description="EF-hand" evidence="7">
    <location>
        <begin position="96"/>
        <end position="131"/>
    </location>
</feature>
<keyword evidence="2" id="KW-0519">Myristate</keyword>
<protein>
    <submittedName>
        <fullName evidence="8">Hippocalcin-like protein 1</fullName>
    </submittedName>
</protein>
<dbReference type="GO" id="GO:0005509">
    <property type="term" value="F:calcium ion binding"/>
    <property type="evidence" value="ECO:0007669"/>
    <property type="project" value="InterPro"/>
</dbReference>
<dbReference type="InterPro" id="IPR011992">
    <property type="entry name" value="EF-hand-dom_pair"/>
</dbReference>
<evidence type="ECO:0000256" key="6">
    <source>
        <dbReference type="ARBA" id="ARBA00023288"/>
    </source>
</evidence>
<dbReference type="PRINTS" id="PR00450">
    <property type="entry name" value="RECOVERIN"/>
</dbReference>
<dbReference type="SUPFAM" id="SSF47473">
    <property type="entry name" value="EF-hand"/>
    <property type="match status" value="1"/>
</dbReference>
<evidence type="ECO:0000256" key="1">
    <source>
        <dbReference type="ARBA" id="ARBA00006049"/>
    </source>
</evidence>
<evidence type="ECO:0000256" key="3">
    <source>
        <dbReference type="ARBA" id="ARBA00022723"/>
    </source>
</evidence>
<dbReference type="PANTHER" id="PTHR23055:SF178">
    <property type="entry name" value="NEUROCALCIN HOMOLOG"/>
    <property type="match status" value="1"/>
</dbReference>
<gene>
    <name evidence="8" type="ORF">KP79_PYT09304</name>
</gene>
<dbReference type="SMART" id="SM00054">
    <property type="entry name" value="EFh"/>
    <property type="match status" value="3"/>
</dbReference>
<evidence type="ECO:0000313" key="9">
    <source>
        <dbReference type="Proteomes" id="UP000242188"/>
    </source>
</evidence>
<organism evidence="8 9">
    <name type="scientific">Mizuhopecten yessoensis</name>
    <name type="common">Japanese scallop</name>
    <name type="synonym">Patinopecten yessoensis</name>
    <dbReference type="NCBI Taxonomy" id="6573"/>
    <lineage>
        <taxon>Eukaryota</taxon>
        <taxon>Metazoa</taxon>
        <taxon>Spiralia</taxon>
        <taxon>Lophotrochozoa</taxon>
        <taxon>Mollusca</taxon>
        <taxon>Bivalvia</taxon>
        <taxon>Autobranchia</taxon>
        <taxon>Pteriomorphia</taxon>
        <taxon>Pectinida</taxon>
        <taxon>Pectinoidea</taxon>
        <taxon>Pectinidae</taxon>
        <taxon>Mizuhopecten</taxon>
    </lineage>
</organism>
<dbReference type="CDD" id="cd00051">
    <property type="entry name" value="EFh"/>
    <property type="match status" value="2"/>
</dbReference>
<sequence length="189" mass="21636">MGNSSHKGLSKEVIRQLKKESDFSEKEIKEWYEEYHQSKKGSYLTVKEFKDVYSKMYGADAGQFAEHVFRTFDTNRDGKVDFREFLIGLSVTSTDNIDQKLRWAFTMYDVDGDGTISRKEMLDMMASIYRMTPSIVKPPDVATPEMMATKLFGNIDKNGDGSITWQEFQMGAKADPLALNMLQLNPDPQ</sequence>
<accession>A0A210QCB4</accession>
<name>A0A210QCB4_MIZYE</name>
<dbReference type="FunFam" id="1.10.238.10:FF:000009">
    <property type="entry name" value="Visinin-like protein 1"/>
    <property type="match status" value="1"/>
</dbReference>
<dbReference type="Pfam" id="PF00036">
    <property type="entry name" value="EF-hand_1"/>
    <property type="match status" value="1"/>
</dbReference>
<keyword evidence="6" id="KW-0449">Lipoprotein</keyword>
<dbReference type="PANTHER" id="PTHR23055">
    <property type="entry name" value="CALCIUM BINDING PROTEINS"/>
    <property type="match status" value="1"/>
</dbReference>
<keyword evidence="5" id="KW-0106">Calcium</keyword>
<keyword evidence="9" id="KW-1185">Reference proteome</keyword>
<dbReference type="OrthoDB" id="191686at2759"/>
<reference evidence="8 9" key="1">
    <citation type="journal article" date="2017" name="Nat. Ecol. Evol.">
        <title>Scallop genome provides insights into evolution of bilaterian karyotype and development.</title>
        <authorList>
            <person name="Wang S."/>
            <person name="Zhang J."/>
            <person name="Jiao W."/>
            <person name="Li J."/>
            <person name="Xun X."/>
            <person name="Sun Y."/>
            <person name="Guo X."/>
            <person name="Huan P."/>
            <person name="Dong B."/>
            <person name="Zhang L."/>
            <person name="Hu X."/>
            <person name="Sun X."/>
            <person name="Wang J."/>
            <person name="Zhao C."/>
            <person name="Wang Y."/>
            <person name="Wang D."/>
            <person name="Huang X."/>
            <person name="Wang R."/>
            <person name="Lv J."/>
            <person name="Li Y."/>
            <person name="Zhang Z."/>
            <person name="Liu B."/>
            <person name="Lu W."/>
            <person name="Hui Y."/>
            <person name="Liang J."/>
            <person name="Zhou Z."/>
            <person name="Hou R."/>
            <person name="Li X."/>
            <person name="Liu Y."/>
            <person name="Li H."/>
            <person name="Ning X."/>
            <person name="Lin Y."/>
            <person name="Zhao L."/>
            <person name="Xing Q."/>
            <person name="Dou J."/>
            <person name="Li Y."/>
            <person name="Mao J."/>
            <person name="Guo H."/>
            <person name="Dou H."/>
            <person name="Li T."/>
            <person name="Mu C."/>
            <person name="Jiang W."/>
            <person name="Fu Q."/>
            <person name="Fu X."/>
            <person name="Miao Y."/>
            <person name="Liu J."/>
            <person name="Yu Q."/>
            <person name="Li R."/>
            <person name="Liao H."/>
            <person name="Li X."/>
            <person name="Kong Y."/>
            <person name="Jiang Z."/>
            <person name="Chourrout D."/>
            <person name="Li R."/>
            <person name="Bao Z."/>
        </authorList>
    </citation>
    <scope>NUCLEOTIDE SEQUENCE [LARGE SCALE GENOMIC DNA]</scope>
    <source>
        <strain evidence="8 9">PY_sf001</strain>
    </source>
</reference>
<keyword evidence="3" id="KW-0479">Metal-binding</keyword>
<dbReference type="PROSITE" id="PS00018">
    <property type="entry name" value="EF_HAND_1"/>
    <property type="match status" value="3"/>
</dbReference>
<evidence type="ECO:0000256" key="5">
    <source>
        <dbReference type="ARBA" id="ARBA00022837"/>
    </source>
</evidence>
<feature type="domain" description="EF-hand" evidence="7">
    <location>
        <begin position="60"/>
        <end position="95"/>
    </location>
</feature>
<evidence type="ECO:0000313" key="8">
    <source>
        <dbReference type="EMBL" id="OWF46379.1"/>
    </source>
</evidence>
<feature type="domain" description="EF-hand" evidence="7">
    <location>
        <begin position="143"/>
        <end position="178"/>
    </location>
</feature>
<dbReference type="Gene3D" id="1.10.238.10">
    <property type="entry name" value="EF-hand"/>
    <property type="match status" value="1"/>
</dbReference>
<dbReference type="EMBL" id="NEDP02004192">
    <property type="protein sequence ID" value="OWF46379.1"/>
    <property type="molecule type" value="Genomic_DNA"/>
</dbReference>
<dbReference type="Proteomes" id="UP000242188">
    <property type="component" value="Unassembled WGS sequence"/>
</dbReference>
<comment type="similarity">
    <text evidence="1">Belongs to the recoverin family.</text>
</comment>
<dbReference type="InterPro" id="IPR018247">
    <property type="entry name" value="EF_Hand_1_Ca_BS"/>
</dbReference>
<proteinExistence type="inferred from homology"/>
<dbReference type="Pfam" id="PF13499">
    <property type="entry name" value="EF-hand_7"/>
    <property type="match status" value="1"/>
</dbReference>
<dbReference type="STRING" id="6573.A0A210QCB4"/>